<sequence>MAQVAASTFVVVSLGPCLGPEWRREPAKTSPRAPHARGAHRGLQQFTLLCDR</sequence>
<evidence type="ECO:0000256" key="1">
    <source>
        <dbReference type="SAM" id="MobiDB-lite"/>
    </source>
</evidence>
<name>A0A2U9BSB8_SCOMX</name>
<dbReference type="Proteomes" id="UP000246464">
    <property type="component" value="Chromosome 9"/>
</dbReference>
<organism evidence="2 3">
    <name type="scientific">Scophthalmus maximus</name>
    <name type="common">Turbot</name>
    <name type="synonym">Psetta maxima</name>
    <dbReference type="NCBI Taxonomy" id="52904"/>
    <lineage>
        <taxon>Eukaryota</taxon>
        <taxon>Metazoa</taxon>
        <taxon>Chordata</taxon>
        <taxon>Craniata</taxon>
        <taxon>Vertebrata</taxon>
        <taxon>Euteleostomi</taxon>
        <taxon>Actinopterygii</taxon>
        <taxon>Neopterygii</taxon>
        <taxon>Teleostei</taxon>
        <taxon>Neoteleostei</taxon>
        <taxon>Acanthomorphata</taxon>
        <taxon>Carangaria</taxon>
        <taxon>Pleuronectiformes</taxon>
        <taxon>Pleuronectoidei</taxon>
        <taxon>Scophthalmidae</taxon>
        <taxon>Scophthalmus</taxon>
    </lineage>
</organism>
<evidence type="ECO:0000313" key="3">
    <source>
        <dbReference type="Proteomes" id="UP000246464"/>
    </source>
</evidence>
<proteinExistence type="predicted"/>
<dbReference type="AlphaFoldDB" id="A0A2U9BSB8"/>
<dbReference type="EMBL" id="CP026251">
    <property type="protein sequence ID" value="AWP06496.1"/>
    <property type="molecule type" value="Genomic_DNA"/>
</dbReference>
<gene>
    <name evidence="2" type="ORF">SMAX5B_018818</name>
</gene>
<protein>
    <submittedName>
        <fullName evidence="2">Uncharacterized protein</fullName>
    </submittedName>
</protein>
<keyword evidence="3" id="KW-1185">Reference proteome</keyword>
<accession>A0A2U9BSB8</accession>
<evidence type="ECO:0000313" key="2">
    <source>
        <dbReference type="EMBL" id="AWP06496.1"/>
    </source>
</evidence>
<feature type="region of interest" description="Disordered" evidence="1">
    <location>
        <begin position="23"/>
        <end position="52"/>
    </location>
</feature>
<reference evidence="2 3" key="1">
    <citation type="submission" date="2017-12" db="EMBL/GenBank/DDBJ databases">
        <title>Integrating genomic resources of turbot (Scophthalmus maximus) in depth evaluation of genetic and physical mapping variation across individuals.</title>
        <authorList>
            <person name="Martinez P."/>
        </authorList>
    </citation>
    <scope>NUCLEOTIDE SEQUENCE [LARGE SCALE GENOMIC DNA]</scope>
</reference>